<evidence type="ECO:0000256" key="5">
    <source>
        <dbReference type="ARBA" id="ARBA00022771"/>
    </source>
</evidence>
<dbReference type="FunFam" id="3.30.160.60:FF:000041">
    <property type="entry name" value="Zinc finger protein ZIC 1"/>
    <property type="match status" value="1"/>
</dbReference>
<evidence type="ECO:0000313" key="13">
    <source>
        <dbReference type="Proteomes" id="UP001497525"/>
    </source>
</evidence>
<evidence type="ECO:0000256" key="10">
    <source>
        <dbReference type="SAM" id="MobiDB-lite"/>
    </source>
</evidence>
<sequence>MHTQLSTALPTDVAVRLHRQTQSAIINQSNPYSQYYGSGDPPAQQTAPEVVRRTEPLQTNYPTQLGTNYPPSEGQLTEFNNTFLSPYPTATAMAAAAVAYGGSRSVPYPNSLNGQIPPSFHSSYSPFTRPNSSTSQLLSPRQRGSVPEEIQQFLPPLIHGRSPVENSQWQSSGQSLTGRNLFAPPGGFYSSGVAAAAAAASCYGSNYEPNHPSHTAQLYRYLQDRQANVYNSLGTGRIGGFSSASSSAITPNNNRTSFFPVNYPSCGLYSEQSSFPTRLGRIPGQLGLGTLAQIPSADECRSTVTTHSGGTGELIYCQWIDPVPLVPGAARKPCNRVFDSVPEIVNHITLEHVGGPEQLDHTCYWRGCCREGKPFKAKYKLVNHIRVHTGEKPFPCPFPGCSKVFARSENLKIHKRTHTGEKPFVCEFEGCDRRFANSSDRKKHMHVHMNDKPYFCRFKGCDKSYTHPSSLRKHLRVHYLSPSNSQQDLDVRSPMSESTTMGSQELREQTNGNYEALGRERCVLREDDGFVKLEDMNQKYTATLSGDENTSLGMESSKARKRSSESNMDPLESNRGTRKVRRRRLSSKGDELYPEQGESDLHYLKSPTTGVSDRRDPSAAAPDTSPSLCERKNSVSEIQSQENAGKYRPQVALPFSLTYAPSYPNCGQQFNLQGASKALSNCLSSYTYPFHHGPPENPVEPKEIGSVDETQRIPSSQQFHREPSQTHLYDNYAYSQQHHQQQQQQQSYQRIENLFSPSTDAQKSTEVTGHSPDLPYSLGSRRESSPNSVYLQSSNPFMYAVGQNCDPLQSTHAYSSLRGPQVSTQSVSHHSSSTDSDLDVSSLLAKTNASQSSGSNSFNATSLITRSGAFAAPTNQYLQNTTGDLIEQKLEMDQVPFESPSSELNASTTAGTDIRPTVNWTSPSAVNYFDLKLSKGYDRMKTTSTNPTEYVKASMLAKTCAKTEEECASVSGSQNYSQPSPIQPTPSLFPRSVPNRYFSSQRCASDPSSSALGTATTMSDLSIPHLSEGCSSVQAT</sequence>
<feature type="domain" description="C2H2-type" evidence="11">
    <location>
        <begin position="394"/>
        <end position="423"/>
    </location>
</feature>
<keyword evidence="6" id="KW-0862">Zinc</keyword>
<dbReference type="FunFam" id="3.30.160.60:FF:000031">
    <property type="entry name" value="GLI family zinc finger 3"/>
    <property type="match status" value="1"/>
</dbReference>
<evidence type="ECO:0000256" key="1">
    <source>
        <dbReference type="ARBA" id="ARBA00004123"/>
    </source>
</evidence>
<comment type="subcellular location">
    <subcellularLocation>
        <location evidence="1">Nucleus</location>
    </subcellularLocation>
</comment>
<evidence type="ECO:0000313" key="12">
    <source>
        <dbReference type="EMBL" id="CAL5139264.1"/>
    </source>
</evidence>
<keyword evidence="5 9" id="KW-0863">Zinc-finger</keyword>
<comment type="caution">
    <text evidence="12">The sequence shown here is derived from an EMBL/GenBank/DDBJ whole genome shotgun (WGS) entry which is preliminary data.</text>
</comment>
<keyword evidence="4" id="KW-0677">Repeat</keyword>
<dbReference type="Proteomes" id="UP001497525">
    <property type="component" value="Unassembled WGS sequence"/>
</dbReference>
<dbReference type="GO" id="GO:0000981">
    <property type="term" value="F:DNA-binding transcription factor activity, RNA polymerase II-specific"/>
    <property type="evidence" value="ECO:0007669"/>
    <property type="project" value="TreeGrafter"/>
</dbReference>
<feature type="compositionally biased region" description="Polar residues" evidence="10">
    <location>
        <begin position="971"/>
        <end position="980"/>
    </location>
</feature>
<proteinExistence type="inferred from homology"/>
<evidence type="ECO:0000256" key="2">
    <source>
        <dbReference type="ARBA" id="ARBA00010831"/>
    </source>
</evidence>
<name>A0AAV2TSQ1_CALDB</name>
<dbReference type="Pfam" id="PF18366">
    <property type="entry name" value="zf_ZIC"/>
    <property type="match status" value="1"/>
</dbReference>
<feature type="region of interest" description="Disordered" evidence="10">
    <location>
        <begin position="542"/>
        <end position="644"/>
    </location>
</feature>
<feature type="compositionally biased region" description="Polar residues" evidence="10">
    <location>
        <begin position="542"/>
        <end position="554"/>
    </location>
</feature>
<dbReference type="AlphaFoldDB" id="A0AAV2TSQ1"/>
<evidence type="ECO:0000256" key="8">
    <source>
        <dbReference type="ARBA" id="ARBA00023242"/>
    </source>
</evidence>
<feature type="compositionally biased region" description="Basic residues" evidence="10">
    <location>
        <begin position="576"/>
        <end position="586"/>
    </location>
</feature>
<feature type="compositionally biased region" description="Polar residues" evidence="10">
    <location>
        <begin position="997"/>
        <end position="1020"/>
    </location>
</feature>
<dbReference type="SUPFAM" id="SSF57667">
    <property type="entry name" value="beta-beta-alpha zinc fingers"/>
    <property type="match status" value="2"/>
</dbReference>
<dbReference type="PANTHER" id="PTHR45718">
    <property type="entry name" value="TRANSCRIPTIONAL ACTIVATOR CUBITUS INTERRUPTUS"/>
    <property type="match status" value="1"/>
</dbReference>
<gene>
    <name evidence="12" type="ORF">CDAUBV1_LOCUS14295</name>
</gene>
<dbReference type="PROSITE" id="PS50157">
    <property type="entry name" value="ZINC_FINGER_C2H2_2"/>
    <property type="match status" value="4"/>
</dbReference>
<feature type="region of interest" description="Disordered" evidence="10">
    <location>
        <begin position="759"/>
        <end position="789"/>
    </location>
</feature>
<dbReference type="InterPro" id="IPR041643">
    <property type="entry name" value="Znf_ZIC"/>
</dbReference>
<dbReference type="FunFam" id="3.30.160.60:FF:000035">
    <property type="entry name" value="Zinc finger protein ZIC 1"/>
    <property type="match status" value="1"/>
</dbReference>
<feature type="domain" description="C2H2-type" evidence="11">
    <location>
        <begin position="366"/>
        <end position="393"/>
    </location>
</feature>
<evidence type="ECO:0000256" key="4">
    <source>
        <dbReference type="ARBA" id="ARBA00022737"/>
    </source>
</evidence>
<feature type="region of interest" description="Disordered" evidence="10">
    <location>
        <begin position="971"/>
        <end position="1036"/>
    </location>
</feature>
<dbReference type="GO" id="GO:0008270">
    <property type="term" value="F:zinc ion binding"/>
    <property type="evidence" value="ECO:0007669"/>
    <property type="project" value="UniProtKB-KW"/>
</dbReference>
<dbReference type="SMART" id="SM00355">
    <property type="entry name" value="ZnF_C2H2"/>
    <property type="match status" value="4"/>
</dbReference>
<keyword evidence="3" id="KW-0479">Metal-binding</keyword>
<feature type="domain" description="C2H2-type" evidence="11">
    <location>
        <begin position="424"/>
        <end position="453"/>
    </location>
</feature>
<feature type="region of interest" description="Disordered" evidence="10">
    <location>
        <begin position="694"/>
        <end position="721"/>
    </location>
</feature>
<dbReference type="InterPro" id="IPR056436">
    <property type="entry name" value="Znf-C2H2_ZIC1-5/GLI1-3-like"/>
</dbReference>
<evidence type="ECO:0000256" key="7">
    <source>
        <dbReference type="ARBA" id="ARBA00023125"/>
    </source>
</evidence>
<feature type="compositionally biased region" description="Polar residues" evidence="10">
    <location>
        <begin position="759"/>
        <end position="768"/>
    </location>
</feature>
<feature type="region of interest" description="Disordered" evidence="10">
    <location>
        <begin position="811"/>
        <end position="839"/>
    </location>
</feature>
<organism evidence="12 13">
    <name type="scientific">Calicophoron daubneyi</name>
    <name type="common">Rumen fluke</name>
    <name type="synonym">Paramphistomum daubneyi</name>
    <dbReference type="NCBI Taxonomy" id="300641"/>
    <lineage>
        <taxon>Eukaryota</taxon>
        <taxon>Metazoa</taxon>
        <taxon>Spiralia</taxon>
        <taxon>Lophotrochozoa</taxon>
        <taxon>Platyhelminthes</taxon>
        <taxon>Trematoda</taxon>
        <taxon>Digenea</taxon>
        <taxon>Plagiorchiida</taxon>
        <taxon>Pronocephalata</taxon>
        <taxon>Paramphistomoidea</taxon>
        <taxon>Paramphistomidae</taxon>
        <taxon>Calicophoron</taxon>
    </lineage>
</organism>
<dbReference type="PANTHER" id="PTHR45718:SF8">
    <property type="entry name" value="GLIS FAMILY ZINC FINGER 2"/>
    <property type="match status" value="1"/>
</dbReference>
<protein>
    <recommendedName>
        <fullName evidence="11">C2H2-type domain-containing protein</fullName>
    </recommendedName>
</protein>
<keyword evidence="7" id="KW-0238">DNA-binding</keyword>
<dbReference type="InterPro" id="IPR043359">
    <property type="entry name" value="GLI-like"/>
</dbReference>
<keyword evidence="8" id="KW-0539">Nucleus</keyword>
<feature type="region of interest" description="Disordered" evidence="10">
    <location>
        <begin position="481"/>
        <end position="514"/>
    </location>
</feature>
<evidence type="ECO:0000256" key="6">
    <source>
        <dbReference type="ARBA" id="ARBA00022833"/>
    </source>
</evidence>
<feature type="compositionally biased region" description="Polar residues" evidence="10">
    <location>
        <begin position="495"/>
        <end position="513"/>
    </location>
</feature>
<reference evidence="12" key="1">
    <citation type="submission" date="2024-06" db="EMBL/GenBank/DDBJ databases">
        <authorList>
            <person name="Liu X."/>
            <person name="Lenzi L."/>
            <person name="Haldenby T S."/>
            <person name="Uol C."/>
        </authorList>
    </citation>
    <scope>NUCLEOTIDE SEQUENCE</scope>
</reference>
<dbReference type="EMBL" id="CAXLJL010000600">
    <property type="protein sequence ID" value="CAL5139264.1"/>
    <property type="molecule type" value="Genomic_DNA"/>
</dbReference>
<accession>A0AAV2TSQ1</accession>
<feature type="compositionally biased region" description="Basic and acidic residues" evidence="10">
    <location>
        <begin position="699"/>
        <end position="711"/>
    </location>
</feature>
<dbReference type="Gene3D" id="3.30.160.60">
    <property type="entry name" value="Classic Zinc Finger"/>
    <property type="match status" value="4"/>
</dbReference>
<dbReference type="GO" id="GO:0005634">
    <property type="term" value="C:nucleus"/>
    <property type="evidence" value="ECO:0007669"/>
    <property type="project" value="UniProtKB-SubCell"/>
</dbReference>
<comment type="similarity">
    <text evidence="2">Belongs to the GLI C2H2-type zinc-finger protein family.</text>
</comment>
<dbReference type="PROSITE" id="PS00028">
    <property type="entry name" value="ZINC_FINGER_C2H2_1"/>
    <property type="match status" value="3"/>
</dbReference>
<dbReference type="InterPro" id="IPR036236">
    <property type="entry name" value="Znf_C2H2_sf"/>
</dbReference>
<evidence type="ECO:0000256" key="3">
    <source>
        <dbReference type="ARBA" id="ARBA00022723"/>
    </source>
</evidence>
<feature type="compositionally biased region" description="Low complexity" evidence="10">
    <location>
        <begin position="821"/>
        <end position="839"/>
    </location>
</feature>
<evidence type="ECO:0000259" key="11">
    <source>
        <dbReference type="PROSITE" id="PS50157"/>
    </source>
</evidence>
<dbReference type="Pfam" id="PF00096">
    <property type="entry name" value="zf-C2H2"/>
    <property type="match status" value="2"/>
</dbReference>
<feature type="domain" description="C2H2-type" evidence="11">
    <location>
        <begin position="454"/>
        <end position="478"/>
    </location>
</feature>
<dbReference type="Pfam" id="PF23561">
    <property type="entry name" value="zf-C2H2_15"/>
    <property type="match status" value="1"/>
</dbReference>
<dbReference type="GO" id="GO:0000978">
    <property type="term" value="F:RNA polymerase II cis-regulatory region sequence-specific DNA binding"/>
    <property type="evidence" value="ECO:0007669"/>
    <property type="project" value="TreeGrafter"/>
</dbReference>
<evidence type="ECO:0000256" key="9">
    <source>
        <dbReference type="PROSITE-ProRule" id="PRU00042"/>
    </source>
</evidence>
<dbReference type="InterPro" id="IPR013087">
    <property type="entry name" value="Znf_C2H2_type"/>
</dbReference>